<dbReference type="PANTHER" id="PTHR30273:SF2">
    <property type="entry name" value="PROTEIN FECR"/>
    <property type="match status" value="1"/>
</dbReference>
<dbReference type="Gene3D" id="3.55.50.30">
    <property type="match status" value="1"/>
</dbReference>
<dbReference type="InterPro" id="IPR006860">
    <property type="entry name" value="FecR"/>
</dbReference>
<dbReference type="RefSeq" id="WP_112784184.1">
    <property type="nucleotide sequence ID" value="NZ_CP030041.1"/>
</dbReference>
<accession>A0A2Z4IJC1</accession>
<dbReference type="Pfam" id="PF16344">
    <property type="entry name" value="FecR_C"/>
    <property type="match status" value="1"/>
</dbReference>
<evidence type="ECO:0000313" key="5">
    <source>
        <dbReference type="Proteomes" id="UP000248688"/>
    </source>
</evidence>
<dbReference type="PIRSF" id="PIRSF018266">
    <property type="entry name" value="FecR"/>
    <property type="match status" value="1"/>
</dbReference>
<evidence type="ECO:0000259" key="2">
    <source>
        <dbReference type="Pfam" id="PF04773"/>
    </source>
</evidence>
<dbReference type="EMBL" id="CP030041">
    <property type="protein sequence ID" value="AWW30807.1"/>
    <property type="molecule type" value="Genomic_DNA"/>
</dbReference>
<evidence type="ECO:0000259" key="3">
    <source>
        <dbReference type="Pfam" id="PF16344"/>
    </source>
</evidence>
<dbReference type="AlphaFoldDB" id="A0A2Z4IJC1"/>
<dbReference type="PANTHER" id="PTHR30273">
    <property type="entry name" value="PERIPLASMIC SIGNAL SENSOR AND SIGMA FACTOR ACTIVATOR FECR-RELATED"/>
    <property type="match status" value="1"/>
</dbReference>
<keyword evidence="1" id="KW-1133">Transmembrane helix</keyword>
<gene>
    <name evidence="4" type="ORF">DN752_12095</name>
</gene>
<feature type="domain" description="FecR protein" evidence="2">
    <location>
        <begin position="150"/>
        <end position="239"/>
    </location>
</feature>
<keyword evidence="5" id="KW-1185">Reference proteome</keyword>
<dbReference type="GO" id="GO:0016989">
    <property type="term" value="F:sigma factor antagonist activity"/>
    <property type="evidence" value="ECO:0007669"/>
    <property type="project" value="TreeGrafter"/>
</dbReference>
<name>A0A2Z4IJC1_9BACT</name>
<organism evidence="4 5">
    <name type="scientific">Echinicola strongylocentroti</name>
    <dbReference type="NCBI Taxonomy" id="1795355"/>
    <lineage>
        <taxon>Bacteria</taxon>
        <taxon>Pseudomonadati</taxon>
        <taxon>Bacteroidota</taxon>
        <taxon>Cytophagia</taxon>
        <taxon>Cytophagales</taxon>
        <taxon>Cyclobacteriaceae</taxon>
        <taxon>Echinicola</taxon>
    </lineage>
</organism>
<dbReference type="Pfam" id="PF04773">
    <property type="entry name" value="FecR"/>
    <property type="match status" value="1"/>
</dbReference>
<dbReference type="InterPro" id="IPR012373">
    <property type="entry name" value="Ferrdict_sens_TM"/>
</dbReference>
<dbReference type="Proteomes" id="UP000248688">
    <property type="component" value="Chromosome"/>
</dbReference>
<proteinExistence type="predicted"/>
<evidence type="ECO:0000313" key="4">
    <source>
        <dbReference type="EMBL" id="AWW30807.1"/>
    </source>
</evidence>
<protein>
    <recommendedName>
        <fullName evidence="6">Iron dicitrate transport regulator FecR</fullName>
    </recommendedName>
</protein>
<feature type="transmembrane region" description="Helical" evidence="1">
    <location>
        <begin position="105"/>
        <end position="129"/>
    </location>
</feature>
<sequence length="356" mass="40434">MNKSFRHIEDFLEDDSFRTWVLSKGNTRSLFWENWLKAHPGDSAMLFEAKEILLALEEENEEGEEWQEADQARLLDTISAAIDLPDQQPLEGKVREHYFIRSHQYVWLKVSMILLVMVVSAVILSHLGVFRGPSPASKEEVAWIIREALPGEKKKVSLPDGSSVILNSASTLRYRTDFGVSHRDVTLIGESYFDVAKDSLRPFRVYTGELMTEAVGTAFNVSAFEGEAAQVQLVEGKVKVELHPKDDTEVDRIYLDPGEQAMASAGTFAKGKFDPRTALLWTEGTLYFDDQPFANVMKALERWYGVTIESEGQKPSSLRVSGEFHRDNLENVLQSISYSFDFDFNIDHKQVSIHFK</sequence>
<reference evidence="4 5" key="1">
    <citation type="submission" date="2018-06" db="EMBL/GenBank/DDBJ databases">
        <title>Echinicola strongylocentroti sp. nov., isolated from a sea urchin Strongylocentrotus intermedius.</title>
        <authorList>
            <person name="Bae S.S."/>
        </authorList>
    </citation>
    <scope>NUCLEOTIDE SEQUENCE [LARGE SCALE GENOMIC DNA]</scope>
    <source>
        <strain evidence="4 5">MEBiC08714</strain>
    </source>
</reference>
<evidence type="ECO:0008006" key="6">
    <source>
        <dbReference type="Google" id="ProtNLM"/>
    </source>
</evidence>
<keyword evidence="1" id="KW-0812">Transmembrane</keyword>
<evidence type="ECO:0000256" key="1">
    <source>
        <dbReference type="SAM" id="Phobius"/>
    </source>
</evidence>
<dbReference type="OrthoDB" id="1099916at2"/>
<feature type="domain" description="Protein FecR C-terminal" evidence="3">
    <location>
        <begin position="286"/>
        <end position="353"/>
    </location>
</feature>
<dbReference type="Gene3D" id="2.60.120.1440">
    <property type="match status" value="1"/>
</dbReference>
<dbReference type="KEGG" id="est:DN752_12095"/>
<keyword evidence="1" id="KW-0472">Membrane</keyword>
<dbReference type="InterPro" id="IPR032508">
    <property type="entry name" value="FecR_C"/>
</dbReference>